<accession>A0A523RXB5</accession>
<organism evidence="1 2">
    <name type="scientific">Aerophobetes bacterium</name>
    <dbReference type="NCBI Taxonomy" id="2030807"/>
    <lineage>
        <taxon>Bacteria</taxon>
        <taxon>Candidatus Aerophobota</taxon>
    </lineage>
</organism>
<evidence type="ECO:0000313" key="2">
    <source>
        <dbReference type="Proteomes" id="UP000316360"/>
    </source>
</evidence>
<name>A0A523RXB5_UNCAE</name>
<dbReference type="AlphaFoldDB" id="A0A523RXB5"/>
<evidence type="ECO:0000313" key="1">
    <source>
        <dbReference type="EMBL" id="TET10423.1"/>
    </source>
</evidence>
<dbReference type="EMBL" id="SOKJ01000228">
    <property type="protein sequence ID" value="TET10423.1"/>
    <property type="molecule type" value="Genomic_DNA"/>
</dbReference>
<dbReference type="Proteomes" id="UP000316360">
    <property type="component" value="Unassembled WGS sequence"/>
</dbReference>
<reference evidence="1 2" key="1">
    <citation type="submission" date="2019-03" db="EMBL/GenBank/DDBJ databases">
        <title>Metabolic potential of uncultured bacteria and archaea associated with petroleum seepage in deep-sea sediments.</title>
        <authorList>
            <person name="Dong X."/>
            <person name="Hubert C."/>
        </authorList>
    </citation>
    <scope>NUCLEOTIDE SEQUENCE [LARGE SCALE GENOMIC DNA]</scope>
    <source>
        <strain evidence="1">E44_bin7</strain>
    </source>
</reference>
<protein>
    <submittedName>
        <fullName evidence="1">Uncharacterized protein</fullName>
    </submittedName>
</protein>
<sequence>MRKKDQKKGITDDTIKEIYTVSILLKRINEEYEKRQKEVEIQDRANAEKLIVAEKEERRLIAEISEAKGIVGKMIADFGKIEADVEIAESKKIEENVVREADVKSGKVSLGEFREKGKYDAKIAEESLARSVQELEISLGVVRSKNLEILRLQDKLGTCRNVLRGLHIQPGIITRDLFKTLYEFSDDQVAGFSNELESLRTEWNQTKQDILLAQGKSLAGRHVWTSLNMAEARARQFSPLLPISCIEKLKSELAKYEGSDGISITLYVNQKDIEITSIMPRRSGAIQITQLKEMPGAKFTRAKAGK</sequence>
<gene>
    <name evidence="1" type="ORF">E3J84_04070</name>
</gene>
<comment type="caution">
    <text evidence="1">The sequence shown here is derived from an EMBL/GenBank/DDBJ whole genome shotgun (WGS) entry which is preliminary data.</text>
</comment>
<proteinExistence type="predicted"/>